<gene>
    <name evidence="3" type="ORF">A7985_17975</name>
</gene>
<evidence type="ECO:0000256" key="1">
    <source>
        <dbReference type="ARBA" id="ARBA00043985"/>
    </source>
</evidence>
<dbReference type="PANTHER" id="PTHR31088:SF6">
    <property type="entry name" value="PHAGE SHOCK PROTEIN A"/>
    <property type="match status" value="1"/>
</dbReference>
<feature type="coiled-coil region" evidence="2">
    <location>
        <begin position="101"/>
        <end position="135"/>
    </location>
</feature>
<proteinExistence type="inferred from homology"/>
<dbReference type="GO" id="GO:0009271">
    <property type="term" value="P:phage shock"/>
    <property type="evidence" value="ECO:0007669"/>
    <property type="project" value="TreeGrafter"/>
</dbReference>
<dbReference type="AlphaFoldDB" id="A0A1C0TN83"/>
<dbReference type="InterPro" id="IPR007157">
    <property type="entry name" value="PspA_VIPP1"/>
</dbReference>
<sequence length="230" mass="26309">MALINRIEDFVKSEFNALLDKSECPSVDHQTSYRELEAALASCRELAAKLICERKVLQRRIDCDTDAIQDWYEKAQYAVEKQRDDLARAALEEKHKCEQSIEQCHLDLNELSTALEKVESDISTLQQKIRSVTSQKDQPVREGALMARLKVKEILNNPSVQDLCTQFEMLERKLFRAESKSDCFEFGADSQRNKTQQAFNELLKNEKVESMLKSLKGNLSSTPSQKSTAN</sequence>
<dbReference type="Pfam" id="PF04012">
    <property type="entry name" value="PspA_IM30"/>
    <property type="match status" value="1"/>
</dbReference>
<evidence type="ECO:0000313" key="4">
    <source>
        <dbReference type="Proteomes" id="UP000093366"/>
    </source>
</evidence>
<evidence type="ECO:0000313" key="3">
    <source>
        <dbReference type="EMBL" id="OCQ20310.1"/>
    </source>
</evidence>
<accession>A0A1C0TN83</accession>
<protein>
    <recommendedName>
        <fullName evidence="5">Phage shock protein A</fullName>
    </recommendedName>
</protein>
<name>A0A1C0TN83_9GAMM</name>
<keyword evidence="2" id="KW-0175">Coiled coil</keyword>
<evidence type="ECO:0000256" key="2">
    <source>
        <dbReference type="SAM" id="Coils"/>
    </source>
</evidence>
<dbReference type="EMBL" id="MAUJ01000006">
    <property type="protein sequence ID" value="OCQ20310.1"/>
    <property type="molecule type" value="Genomic_DNA"/>
</dbReference>
<comment type="similarity">
    <text evidence="1">Belongs to the PspA/Vipp/IM30 family.</text>
</comment>
<dbReference type="GO" id="GO:0005829">
    <property type="term" value="C:cytosol"/>
    <property type="evidence" value="ECO:0007669"/>
    <property type="project" value="TreeGrafter"/>
</dbReference>
<organism evidence="3 4">
    <name type="scientific">Pseudoalteromonas luteoviolacea</name>
    <dbReference type="NCBI Taxonomy" id="43657"/>
    <lineage>
        <taxon>Bacteria</taxon>
        <taxon>Pseudomonadati</taxon>
        <taxon>Pseudomonadota</taxon>
        <taxon>Gammaproteobacteria</taxon>
        <taxon>Alteromonadales</taxon>
        <taxon>Pseudoalteromonadaceae</taxon>
        <taxon>Pseudoalteromonas</taxon>
    </lineage>
</organism>
<dbReference type="RefSeq" id="WP_065791783.1">
    <property type="nucleotide sequence ID" value="NZ_MAUJ01000006.1"/>
</dbReference>
<dbReference type="Proteomes" id="UP000093366">
    <property type="component" value="Unassembled WGS sequence"/>
</dbReference>
<evidence type="ECO:0008006" key="5">
    <source>
        <dbReference type="Google" id="ProtNLM"/>
    </source>
</evidence>
<dbReference type="PANTHER" id="PTHR31088">
    <property type="entry name" value="MEMBRANE-ASSOCIATED PROTEIN VIPP1, CHLOROPLASTIC"/>
    <property type="match status" value="1"/>
</dbReference>
<reference evidence="4" key="1">
    <citation type="submission" date="2016-07" db="EMBL/GenBank/DDBJ databases">
        <authorList>
            <person name="Florea S."/>
            <person name="Webb J.S."/>
            <person name="Jaromczyk J."/>
            <person name="Schardl C.L."/>
        </authorList>
    </citation>
    <scope>NUCLEOTIDE SEQUENCE [LARGE SCALE GENOMIC DNA]</scope>
    <source>
        <strain evidence="4">IPB1</strain>
    </source>
</reference>
<comment type="caution">
    <text evidence="3">The sequence shown here is derived from an EMBL/GenBank/DDBJ whole genome shotgun (WGS) entry which is preliminary data.</text>
</comment>